<gene>
    <name evidence="2" type="ORF">DFR56_12036</name>
</gene>
<dbReference type="AlphaFoldDB" id="A0A2V3VL81"/>
<dbReference type="Proteomes" id="UP000247978">
    <property type="component" value="Unassembled WGS sequence"/>
</dbReference>
<name>A0A2V3VL81_9BACI</name>
<proteinExistence type="predicted"/>
<evidence type="ECO:0000256" key="1">
    <source>
        <dbReference type="SAM" id="Phobius"/>
    </source>
</evidence>
<accession>A0A2V3VL81</accession>
<keyword evidence="1" id="KW-0472">Membrane</keyword>
<keyword evidence="3" id="KW-1185">Reference proteome</keyword>
<reference evidence="2 3" key="1">
    <citation type="submission" date="2018-05" db="EMBL/GenBank/DDBJ databases">
        <title>Genomic Encyclopedia of Type Strains, Phase IV (KMG-IV): sequencing the most valuable type-strain genomes for metagenomic binning, comparative biology and taxonomic classification.</title>
        <authorList>
            <person name="Goeker M."/>
        </authorList>
    </citation>
    <scope>NUCLEOTIDE SEQUENCE [LARGE SCALE GENOMIC DNA]</scope>
    <source>
        <strain evidence="2 3">DSM 28556</strain>
    </source>
</reference>
<evidence type="ECO:0000313" key="3">
    <source>
        <dbReference type="Proteomes" id="UP000247978"/>
    </source>
</evidence>
<dbReference type="OrthoDB" id="9854143at2"/>
<keyword evidence="1" id="KW-0812">Transmembrane</keyword>
<organism evidence="2 3">
    <name type="scientific">Pseudogracilibacillus auburnensis</name>
    <dbReference type="NCBI Taxonomy" id="1494959"/>
    <lineage>
        <taxon>Bacteria</taxon>
        <taxon>Bacillati</taxon>
        <taxon>Bacillota</taxon>
        <taxon>Bacilli</taxon>
        <taxon>Bacillales</taxon>
        <taxon>Bacillaceae</taxon>
        <taxon>Pseudogracilibacillus</taxon>
    </lineage>
</organism>
<keyword evidence="1" id="KW-1133">Transmembrane helix</keyword>
<protein>
    <submittedName>
        <fullName evidence="2">Uncharacterized protein</fullName>
    </submittedName>
</protein>
<dbReference type="RefSeq" id="WP_158525737.1">
    <property type="nucleotide sequence ID" value="NZ_JADIJL010000006.1"/>
</dbReference>
<comment type="caution">
    <text evidence="2">The sequence shown here is derived from an EMBL/GenBank/DDBJ whole genome shotgun (WGS) entry which is preliminary data.</text>
</comment>
<evidence type="ECO:0000313" key="2">
    <source>
        <dbReference type="EMBL" id="PXW81661.1"/>
    </source>
</evidence>
<feature type="transmembrane region" description="Helical" evidence="1">
    <location>
        <begin position="29"/>
        <end position="46"/>
    </location>
</feature>
<sequence>MKNKKMNEDSTSLKIVSYWFSIPRIWRRGLFWLIIFMMAIAGWVKLLKNYF</sequence>
<dbReference type="EMBL" id="QJJQ01000020">
    <property type="protein sequence ID" value="PXW81661.1"/>
    <property type="molecule type" value="Genomic_DNA"/>
</dbReference>